<comment type="caution">
    <text evidence="1">The sequence shown here is derived from an EMBL/GenBank/DDBJ whole genome shotgun (WGS) entry which is preliminary data.</text>
</comment>
<keyword evidence="2" id="KW-1185">Reference proteome</keyword>
<dbReference type="Proteomes" id="UP000283458">
    <property type="component" value="Unassembled WGS sequence"/>
</dbReference>
<dbReference type="EMBL" id="QYUL01000007">
    <property type="protein sequence ID" value="RJF76482.1"/>
    <property type="molecule type" value="Genomic_DNA"/>
</dbReference>
<proteinExistence type="predicted"/>
<name>A0A418VK16_9PROT</name>
<dbReference type="AlphaFoldDB" id="A0A418VK16"/>
<organism evidence="1 2">
    <name type="scientific">Azospirillum cavernae</name>
    <dbReference type="NCBI Taxonomy" id="2320860"/>
    <lineage>
        <taxon>Bacteria</taxon>
        <taxon>Pseudomonadati</taxon>
        <taxon>Pseudomonadota</taxon>
        <taxon>Alphaproteobacteria</taxon>
        <taxon>Rhodospirillales</taxon>
        <taxon>Azospirillaceae</taxon>
        <taxon>Azospirillum</taxon>
    </lineage>
</organism>
<protein>
    <submittedName>
        <fullName evidence="1">Uncharacterized protein</fullName>
    </submittedName>
</protein>
<evidence type="ECO:0000313" key="2">
    <source>
        <dbReference type="Proteomes" id="UP000283458"/>
    </source>
</evidence>
<gene>
    <name evidence="1" type="ORF">D3877_28930</name>
</gene>
<evidence type="ECO:0000313" key="1">
    <source>
        <dbReference type="EMBL" id="RJF76482.1"/>
    </source>
</evidence>
<accession>A0A418VK16</accession>
<sequence length="337" mass="37640">MSSACVMFDPVHPEARKFYNDVRYTVLLDQHPDDPGYKPAGGYPWERWQRLLSAVLNWEDNGDLIALGATVMRTAFEHDWPDSAKIECGWADGGAVMAMQLMLWPGLCRERWEHLLATDGECRVWAGPRPYRPEGDRLIYDDAPKPLPRDLCDLSERLYLSPMNDDERQQREATDAAVADLLEHLPELTGSAMQVEWGGRLRDGLIRAALRLGCEHEAIRSACSPRRLASDWILTKAMSEEAALKHLGLMKASEAEKQRQKALESALAVMPPLDGTPAQVSWADNVRAKVVGMALDELSDPGSVLMLLARVTDAERWISVSQKRSLKNCLKALAADP</sequence>
<reference evidence="1 2" key="1">
    <citation type="submission" date="2018-09" db="EMBL/GenBank/DDBJ databases">
        <authorList>
            <person name="Zhu H."/>
        </authorList>
    </citation>
    <scope>NUCLEOTIDE SEQUENCE [LARGE SCALE GENOMIC DNA]</scope>
    <source>
        <strain evidence="1 2">K2W22B-5</strain>
    </source>
</reference>